<evidence type="ECO:0000313" key="2">
    <source>
        <dbReference type="Proteomes" id="UP000814033"/>
    </source>
</evidence>
<dbReference type="Proteomes" id="UP000814033">
    <property type="component" value="Unassembled WGS sequence"/>
</dbReference>
<protein>
    <submittedName>
        <fullName evidence="1">Uncharacterized protein</fullName>
    </submittedName>
</protein>
<dbReference type="EMBL" id="MU275859">
    <property type="protein sequence ID" value="KAI0050735.1"/>
    <property type="molecule type" value="Genomic_DNA"/>
</dbReference>
<reference evidence="1" key="1">
    <citation type="submission" date="2021-02" db="EMBL/GenBank/DDBJ databases">
        <authorList>
            <consortium name="DOE Joint Genome Institute"/>
            <person name="Ahrendt S."/>
            <person name="Looney B.P."/>
            <person name="Miyauchi S."/>
            <person name="Morin E."/>
            <person name="Drula E."/>
            <person name="Courty P.E."/>
            <person name="Chicoki N."/>
            <person name="Fauchery L."/>
            <person name="Kohler A."/>
            <person name="Kuo A."/>
            <person name="Labutti K."/>
            <person name="Pangilinan J."/>
            <person name="Lipzen A."/>
            <person name="Riley R."/>
            <person name="Andreopoulos W."/>
            <person name="He G."/>
            <person name="Johnson J."/>
            <person name="Barry K.W."/>
            <person name="Grigoriev I.V."/>
            <person name="Nagy L."/>
            <person name="Hibbett D."/>
            <person name="Henrissat B."/>
            <person name="Matheny P.B."/>
            <person name="Labbe J."/>
            <person name="Martin F."/>
        </authorList>
    </citation>
    <scope>NUCLEOTIDE SEQUENCE</scope>
    <source>
        <strain evidence="1">FP105234-sp</strain>
    </source>
</reference>
<name>A0ACB8S308_9AGAM</name>
<sequence>MPFSSAATLCYVVHYLQPSTPQSSPALRSSTFIFIPFAGVIYFNEGVWDEANLVQFLCAVSREEVEPGLRGFPYTLSTPRRRSQAASATRTSRHLATPRVGSLVANWVHRLTSSLRTLCVAEGILPGCALGDR</sequence>
<keyword evidence="2" id="KW-1185">Reference proteome</keyword>
<gene>
    <name evidence="1" type="ORF">FA95DRAFT_554517</name>
</gene>
<reference evidence="1" key="2">
    <citation type="journal article" date="2022" name="New Phytol.">
        <title>Evolutionary transition to the ectomycorrhizal habit in the genomes of a hyperdiverse lineage of mushroom-forming fungi.</title>
        <authorList>
            <person name="Looney B."/>
            <person name="Miyauchi S."/>
            <person name="Morin E."/>
            <person name="Drula E."/>
            <person name="Courty P.E."/>
            <person name="Kohler A."/>
            <person name="Kuo A."/>
            <person name="LaButti K."/>
            <person name="Pangilinan J."/>
            <person name="Lipzen A."/>
            <person name="Riley R."/>
            <person name="Andreopoulos W."/>
            <person name="He G."/>
            <person name="Johnson J."/>
            <person name="Nolan M."/>
            <person name="Tritt A."/>
            <person name="Barry K.W."/>
            <person name="Grigoriev I.V."/>
            <person name="Nagy L.G."/>
            <person name="Hibbett D."/>
            <person name="Henrissat B."/>
            <person name="Matheny P.B."/>
            <person name="Labbe J."/>
            <person name="Martin F.M."/>
        </authorList>
    </citation>
    <scope>NUCLEOTIDE SEQUENCE</scope>
    <source>
        <strain evidence="1">FP105234-sp</strain>
    </source>
</reference>
<accession>A0ACB8S308</accession>
<evidence type="ECO:0000313" key="1">
    <source>
        <dbReference type="EMBL" id="KAI0050735.1"/>
    </source>
</evidence>
<comment type="caution">
    <text evidence="1">The sequence shown here is derived from an EMBL/GenBank/DDBJ whole genome shotgun (WGS) entry which is preliminary data.</text>
</comment>
<proteinExistence type="predicted"/>
<organism evidence="1 2">
    <name type="scientific">Auriscalpium vulgare</name>
    <dbReference type="NCBI Taxonomy" id="40419"/>
    <lineage>
        <taxon>Eukaryota</taxon>
        <taxon>Fungi</taxon>
        <taxon>Dikarya</taxon>
        <taxon>Basidiomycota</taxon>
        <taxon>Agaricomycotina</taxon>
        <taxon>Agaricomycetes</taxon>
        <taxon>Russulales</taxon>
        <taxon>Auriscalpiaceae</taxon>
        <taxon>Auriscalpium</taxon>
    </lineage>
</organism>